<keyword evidence="1" id="KW-0812">Transmembrane</keyword>
<dbReference type="EMBL" id="CP001699">
    <property type="protein sequence ID" value="ACU58092.1"/>
    <property type="molecule type" value="Genomic_DNA"/>
</dbReference>
<dbReference type="Proteomes" id="UP000002215">
    <property type="component" value="Chromosome"/>
</dbReference>
<organism evidence="2 3">
    <name type="scientific">Chitinophaga pinensis (strain ATCC 43595 / DSM 2588 / LMG 13176 / NBRC 15968 / NCIMB 11800 / UQM 2034)</name>
    <dbReference type="NCBI Taxonomy" id="485918"/>
    <lineage>
        <taxon>Bacteria</taxon>
        <taxon>Pseudomonadati</taxon>
        <taxon>Bacteroidota</taxon>
        <taxon>Chitinophagia</taxon>
        <taxon>Chitinophagales</taxon>
        <taxon>Chitinophagaceae</taxon>
        <taxon>Chitinophaga</taxon>
    </lineage>
</organism>
<dbReference type="KEGG" id="cpi:Cpin_0594"/>
<dbReference type="SUPFAM" id="SSF48452">
    <property type="entry name" value="TPR-like"/>
    <property type="match status" value="1"/>
</dbReference>
<dbReference type="OrthoDB" id="657771at2"/>
<dbReference type="InterPro" id="IPR011990">
    <property type="entry name" value="TPR-like_helical_dom_sf"/>
</dbReference>
<evidence type="ECO:0000313" key="2">
    <source>
        <dbReference type="EMBL" id="ACU58092.1"/>
    </source>
</evidence>
<sequence>MREYSGHFNTNSGGCSTCFDPNFEPGYPVRLCKSCRKRMSRYPVKKEVRWAAIGVGVILIIALFRLPAYFTAGIGYMKGIKAAEQRKYLTAEKAFADILQRFPDHKATAVHMATAAYYNDDVTKIDSLLALLDLAEISLYGDALSEELLMLTDNARYYNIQDKAFDIHLDGLADDTAAYRNALETYLQEHPYDYAAAIMLSNHYYELHDYAAVETICAKINSKTPSFRPAWFQRLSALKQQGKYKEAYQLTAQLLTQNTESIDALSSLATFQLKLKMDAAALKTIQRAHTLAPDNKTLLPMLCIAYHFNQRQADADKVFALLKNDPVQDSSELTALHNIITDKAPFRE</sequence>
<accession>A0A979FZQ0</accession>
<protein>
    <recommendedName>
        <fullName evidence="4">Tetratricopeptide repeat protein</fullName>
    </recommendedName>
</protein>
<evidence type="ECO:0008006" key="4">
    <source>
        <dbReference type="Google" id="ProtNLM"/>
    </source>
</evidence>
<evidence type="ECO:0000313" key="3">
    <source>
        <dbReference type="Proteomes" id="UP000002215"/>
    </source>
</evidence>
<dbReference type="RefSeq" id="WP_012788268.1">
    <property type="nucleotide sequence ID" value="NC_013132.1"/>
</dbReference>
<feature type="transmembrane region" description="Helical" evidence="1">
    <location>
        <begin position="48"/>
        <end position="70"/>
    </location>
</feature>
<name>A0A979FZQ0_CHIPD</name>
<keyword evidence="1" id="KW-1133">Transmembrane helix</keyword>
<proteinExistence type="predicted"/>
<reference evidence="3" key="1">
    <citation type="submission" date="2009-08" db="EMBL/GenBank/DDBJ databases">
        <title>The complete genome of Chitinophaga pinensis DSM 2588.</title>
        <authorList>
            <consortium name="US DOE Joint Genome Institute (JGI-PGF)"/>
            <person name="Lucas S."/>
            <person name="Copeland A."/>
            <person name="Lapidus A."/>
            <person name="Glavina del Rio T."/>
            <person name="Dalin E."/>
            <person name="Tice H."/>
            <person name="Bruce D."/>
            <person name="Goodwin L."/>
            <person name="Pitluck S."/>
            <person name="Kyrpides N."/>
            <person name="Mavromatis K."/>
            <person name="Ivanova N."/>
            <person name="Mikhailova N."/>
            <person name="Sims D."/>
            <person name="Meinche L."/>
            <person name="Brettin T."/>
            <person name="Detter J.C."/>
            <person name="Han C."/>
            <person name="Larimer F."/>
            <person name="Land M."/>
            <person name="Hauser L."/>
            <person name="Markowitz V."/>
            <person name="Cheng J.-F."/>
            <person name="Hugenholtz P."/>
            <person name="Woyke T."/>
            <person name="Wu D."/>
            <person name="Spring S."/>
            <person name="Klenk H.-P."/>
            <person name="Eisen J.A."/>
        </authorList>
    </citation>
    <scope>NUCLEOTIDE SEQUENCE [LARGE SCALE GENOMIC DNA]</scope>
    <source>
        <strain evidence="3">ATCC 43595 / DSM 2588 / LMG 13176 / NBRC 15968 / NCIMB 11800 / UQM 2034</strain>
    </source>
</reference>
<dbReference type="Gene3D" id="1.25.40.10">
    <property type="entry name" value="Tetratricopeptide repeat domain"/>
    <property type="match status" value="1"/>
</dbReference>
<reference evidence="2 3" key="2">
    <citation type="journal article" date="2010" name="Stand. Genomic Sci.">
        <title>Complete genome sequence of Chitinophaga pinensis type strain (UQM 2034).</title>
        <authorList>
            <person name="Glavina Del Rio T."/>
            <person name="Abt B."/>
            <person name="Spring S."/>
            <person name="Lapidus A."/>
            <person name="Nolan M."/>
            <person name="Tice H."/>
            <person name="Copeland A."/>
            <person name="Cheng J.F."/>
            <person name="Chen F."/>
            <person name="Bruce D."/>
            <person name="Goodwin L."/>
            <person name="Pitluck S."/>
            <person name="Ivanova N."/>
            <person name="Mavromatis K."/>
            <person name="Mikhailova N."/>
            <person name="Pati A."/>
            <person name="Chen A."/>
            <person name="Palaniappan K."/>
            <person name="Land M."/>
            <person name="Hauser L."/>
            <person name="Chang Y.J."/>
            <person name="Jeffries C.D."/>
            <person name="Chain P."/>
            <person name="Saunders E."/>
            <person name="Detter J.C."/>
            <person name="Brettin T."/>
            <person name="Rohde M."/>
            <person name="Goker M."/>
            <person name="Bristow J."/>
            <person name="Eisen J.A."/>
            <person name="Markowitz V."/>
            <person name="Hugenholtz P."/>
            <person name="Kyrpides N.C."/>
            <person name="Klenk H.P."/>
            <person name="Lucas S."/>
        </authorList>
    </citation>
    <scope>NUCLEOTIDE SEQUENCE [LARGE SCALE GENOMIC DNA]</scope>
    <source>
        <strain evidence="3">ATCC 43595 / DSM 2588 / LMG 13176 / NBRC 15968 / NCIMB 11800 / UQM 2034</strain>
    </source>
</reference>
<gene>
    <name evidence="2" type="ordered locus">Cpin_0594</name>
</gene>
<dbReference type="AlphaFoldDB" id="A0A979FZQ0"/>
<keyword evidence="1" id="KW-0472">Membrane</keyword>
<evidence type="ECO:0000256" key="1">
    <source>
        <dbReference type="SAM" id="Phobius"/>
    </source>
</evidence>